<dbReference type="InterPro" id="IPR003265">
    <property type="entry name" value="HhH-GPD_domain"/>
</dbReference>
<dbReference type="InterPro" id="IPR045138">
    <property type="entry name" value="MeCP2/MBD4"/>
</dbReference>
<gene>
    <name evidence="5" type="ORF">CCACVL1_25331</name>
</gene>
<name>A0A1R3GL95_COCAP</name>
<keyword evidence="6" id="KW-1185">Reference proteome</keyword>
<dbReference type="SUPFAM" id="SSF48150">
    <property type="entry name" value="DNA-glycosylase"/>
    <property type="match status" value="1"/>
</dbReference>
<dbReference type="GO" id="GO:0005634">
    <property type="term" value="C:nucleus"/>
    <property type="evidence" value="ECO:0007669"/>
    <property type="project" value="UniProtKB-SubCell"/>
</dbReference>
<evidence type="ECO:0000313" key="5">
    <source>
        <dbReference type="EMBL" id="OMO58829.1"/>
    </source>
</evidence>
<evidence type="ECO:0000256" key="1">
    <source>
        <dbReference type="ARBA" id="ARBA00004123"/>
    </source>
</evidence>
<dbReference type="GO" id="GO:0006284">
    <property type="term" value="P:base-excision repair"/>
    <property type="evidence" value="ECO:0007669"/>
    <property type="project" value="InterPro"/>
</dbReference>
<dbReference type="AlphaFoldDB" id="A0A1R3GL95"/>
<keyword evidence="2" id="KW-0539">Nucleus</keyword>
<evidence type="ECO:0000256" key="3">
    <source>
        <dbReference type="SAM" id="MobiDB-lite"/>
    </source>
</evidence>
<feature type="region of interest" description="Disordered" evidence="3">
    <location>
        <begin position="213"/>
        <end position="237"/>
    </location>
</feature>
<protein>
    <recommendedName>
        <fullName evidence="4">HhH-GPD domain-containing protein</fullName>
    </recommendedName>
</protein>
<accession>A0A1R3GL95</accession>
<sequence length="575" mass="65098">MDAHGTGRKVIDFSQFEFKSKNGKHGDYHTTAAKILKKGEHIGAVGEKSKTPDLQVRKVSPYFWTGGDEDITSKHKVKKKMTRDLQVRVSYFETSGDCILSEHNKTEKKRKLSPYFDTGVFSNDGKEVESRDRQVENGKVSPYFETGGDCVLARYDNIISNHGKKKWQFQNPKVSACFQKGRDCVLTKCDKEEKPHVLIRKVSPYFQKSGDCILSQGENKKPRDKKVGNPKVKKDTLGGSVVKVSPYFQKKKDNENCRCGSVVKVSPYFQNENCSGGSVVKLSPYFQKKKDNENCSGGTVVKLSPYFQKKDNENCSGGSMVKVSPYFQRKKDNENCSGGSVVKLSPYFQKDNENCSGGSVAIVSPHSQKTKKTKNRNFFSNGLLKPVGVKTTLSADQKKNVAYLRNAPDNTWMPPRSNDPLIQEDYAHDPWRILVICMLLNQTSGSQTRKILSDLFALCPDAKTATEVSTEEIVKIIQPLGFQKKRAKMIQRMSKEYLFKEWTYVTELHGIGKYAADAYAIFCTGMGHRVIPMDHMLNYYWNFLYGPGGLLLNRMPQMQFFDRNGAWRNSHRSHA</sequence>
<comment type="subcellular location">
    <subcellularLocation>
        <location evidence="1">Nucleus</location>
    </subcellularLocation>
</comment>
<reference evidence="5 6" key="1">
    <citation type="submission" date="2013-09" db="EMBL/GenBank/DDBJ databases">
        <title>Corchorus capsularis genome sequencing.</title>
        <authorList>
            <person name="Alam M."/>
            <person name="Haque M.S."/>
            <person name="Islam M.S."/>
            <person name="Emdad E.M."/>
            <person name="Islam M.M."/>
            <person name="Ahmed B."/>
            <person name="Halim A."/>
            <person name="Hossen Q.M.M."/>
            <person name="Hossain M.Z."/>
            <person name="Ahmed R."/>
            <person name="Khan M.M."/>
            <person name="Islam R."/>
            <person name="Rashid M.M."/>
            <person name="Khan S.A."/>
            <person name="Rahman M.S."/>
            <person name="Alam M."/>
        </authorList>
    </citation>
    <scope>NUCLEOTIDE SEQUENCE [LARGE SCALE GENOMIC DNA]</scope>
    <source>
        <strain evidence="6">cv. CVL-1</strain>
        <tissue evidence="5">Whole seedling</tissue>
    </source>
</reference>
<dbReference type="STRING" id="210143.A0A1R3GL95"/>
<comment type="caution">
    <text evidence="5">The sequence shown here is derived from an EMBL/GenBank/DDBJ whole genome shotgun (WGS) entry which is preliminary data.</text>
</comment>
<dbReference type="Pfam" id="PF00730">
    <property type="entry name" value="HhH-GPD"/>
    <property type="match status" value="1"/>
</dbReference>
<dbReference type="Gramene" id="OMO58829">
    <property type="protein sequence ID" value="OMO58829"/>
    <property type="gene ID" value="CCACVL1_25331"/>
</dbReference>
<dbReference type="Proteomes" id="UP000188268">
    <property type="component" value="Unassembled WGS sequence"/>
</dbReference>
<dbReference type="PANTHER" id="PTHR15074">
    <property type="entry name" value="METHYL-CPG-BINDING PROTEIN"/>
    <property type="match status" value="1"/>
</dbReference>
<dbReference type="FunFam" id="1.10.340.30:FF:000007">
    <property type="entry name" value="Methyl-CpG-binding domain protein 4"/>
    <property type="match status" value="1"/>
</dbReference>
<evidence type="ECO:0000259" key="4">
    <source>
        <dbReference type="Pfam" id="PF00730"/>
    </source>
</evidence>
<evidence type="ECO:0000313" key="6">
    <source>
        <dbReference type="Proteomes" id="UP000188268"/>
    </source>
</evidence>
<feature type="domain" description="HhH-GPD" evidence="4">
    <location>
        <begin position="437"/>
        <end position="515"/>
    </location>
</feature>
<feature type="compositionally biased region" description="Basic and acidic residues" evidence="3">
    <location>
        <begin position="218"/>
        <end position="236"/>
    </location>
</feature>
<evidence type="ECO:0000256" key="2">
    <source>
        <dbReference type="ARBA" id="ARBA00023242"/>
    </source>
</evidence>
<organism evidence="5 6">
    <name type="scientific">Corchorus capsularis</name>
    <name type="common">Jute</name>
    <dbReference type="NCBI Taxonomy" id="210143"/>
    <lineage>
        <taxon>Eukaryota</taxon>
        <taxon>Viridiplantae</taxon>
        <taxon>Streptophyta</taxon>
        <taxon>Embryophyta</taxon>
        <taxon>Tracheophyta</taxon>
        <taxon>Spermatophyta</taxon>
        <taxon>Magnoliopsida</taxon>
        <taxon>eudicotyledons</taxon>
        <taxon>Gunneridae</taxon>
        <taxon>Pentapetalae</taxon>
        <taxon>rosids</taxon>
        <taxon>malvids</taxon>
        <taxon>Malvales</taxon>
        <taxon>Malvaceae</taxon>
        <taxon>Grewioideae</taxon>
        <taxon>Apeibeae</taxon>
        <taxon>Corchorus</taxon>
    </lineage>
</organism>
<dbReference type="GO" id="GO:0003677">
    <property type="term" value="F:DNA binding"/>
    <property type="evidence" value="ECO:0007669"/>
    <property type="project" value="InterPro"/>
</dbReference>
<dbReference type="GO" id="GO:0003824">
    <property type="term" value="F:catalytic activity"/>
    <property type="evidence" value="ECO:0007669"/>
    <property type="project" value="InterPro"/>
</dbReference>
<proteinExistence type="predicted"/>
<dbReference type="Gene3D" id="1.10.340.30">
    <property type="entry name" value="Hypothetical protein, domain 2"/>
    <property type="match status" value="1"/>
</dbReference>
<dbReference type="PANTHER" id="PTHR15074:SF0">
    <property type="entry name" value="METHYL-CPG-BINDING DOMAIN PROTEIN 4-LIKE PROTEIN"/>
    <property type="match status" value="1"/>
</dbReference>
<dbReference type="OrthoDB" id="10265068at2759"/>
<dbReference type="InterPro" id="IPR011257">
    <property type="entry name" value="DNA_glycosylase"/>
</dbReference>
<dbReference type="EMBL" id="AWWV01014093">
    <property type="protein sequence ID" value="OMO58829.1"/>
    <property type="molecule type" value="Genomic_DNA"/>
</dbReference>